<name>I3C2Y4_9FLAO</name>
<evidence type="ECO:0000256" key="2">
    <source>
        <dbReference type="SAM" id="SignalP"/>
    </source>
</evidence>
<dbReference type="AlphaFoldDB" id="I3C2Y4"/>
<feature type="chain" id="PRO_5003669166" evidence="2">
    <location>
        <begin position="20"/>
        <end position="137"/>
    </location>
</feature>
<dbReference type="Proteomes" id="UP000004690">
    <property type="component" value="Unassembled WGS sequence"/>
</dbReference>
<dbReference type="HOGENOM" id="CLU_1862502_0_0_10"/>
<protein>
    <submittedName>
        <fullName evidence="3">Uncharacterized protein</fullName>
    </submittedName>
</protein>
<sequence>MKKLVIVFLFLVSFVNLWSQSTSVSTSVSNNSYLSISVSDTDFEYNYTASFDKENTESVKEVIEEVLGVALDKNTRTAYWEGTGYSVQLRQGRVKIEMEKEATTKSFQLKIEDLADQISETLGSEETPEPPKTPQRS</sequence>
<dbReference type="RefSeq" id="WP_008611056.1">
    <property type="nucleotide sequence ID" value="NZ_JH651379.1"/>
</dbReference>
<evidence type="ECO:0000256" key="1">
    <source>
        <dbReference type="SAM" id="MobiDB-lite"/>
    </source>
</evidence>
<organism evidence="3 4">
    <name type="scientific">Galbibacter orientalis DSM 19592</name>
    <dbReference type="NCBI Taxonomy" id="926559"/>
    <lineage>
        <taxon>Bacteria</taxon>
        <taxon>Pseudomonadati</taxon>
        <taxon>Bacteroidota</taxon>
        <taxon>Flavobacteriia</taxon>
        <taxon>Flavobacteriales</taxon>
        <taxon>Flavobacteriaceae</taxon>
        <taxon>Galbibacter</taxon>
    </lineage>
</organism>
<evidence type="ECO:0000313" key="4">
    <source>
        <dbReference type="Proteomes" id="UP000004690"/>
    </source>
</evidence>
<keyword evidence="2" id="KW-0732">Signal</keyword>
<evidence type="ECO:0000313" key="3">
    <source>
        <dbReference type="EMBL" id="EIJ37977.1"/>
    </source>
</evidence>
<dbReference type="EMBL" id="JH651379">
    <property type="protein sequence ID" value="EIJ37977.1"/>
    <property type="molecule type" value="Genomic_DNA"/>
</dbReference>
<gene>
    <name evidence="3" type="ORF">JoomaDRAFT_0955</name>
</gene>
<feature type="region of interest" description="Disordered" evidence="1">
    <location>
        <begin position="118"/>
        <end position="137"/>
    </location>
</feature>
<feature type="signal peptide" evidence="2">
    <location>
        <begin position="1"/>
        <end position="19"/>
    </location>
</feature>
<proteinExistence type="predicted"/>
<keyword evidence="4" id="KW-1185">Reference proteome</keyword>
<accession>I3C2Y4</accession>
<dbReference type="OrthoDB" id="1453669at2"/>
<reference evidence="3 4" key="1">
    <citation type="submission" date="2012-02" db="EMBL/GenBank/DDBJ databases">
        <title>Improved High-Quality Draft genome of Joostella marina DSM 19592.</title>
        <authorList>
            <consortium name="US DOE Joint Genome Institute (JGI-PGF)"/>
            <person name="Lucas S."/>
            <person name="Copeland A."/>
            <person name="Lapidus A."/>
            <person name="Bruce D."/>
            <person name="Goodwin L."/>
            <person name="Pitluck S."/>
            <person name="Peters L."/>
            <person name="Chertkov O."/>
            <person name="Ovchinnikova G."/>
            <person name="Kyrpides N."/>
            <person name="Mavromatis K."/>
            <person name="Detter J.C."/>
            <person name="Han C."/>
            <person name="Land M."/>
            <person name="Hauser L."/>
            <person name="Markowitz V."/>
            <person name="Cheng J.-F."/>
            <person name="Hugenholtz P."/>
            <person name="Woyke T."/>
            <person name="Wu D."/>
            <person name="Tindall B."/>
            <person name="Brambilla E."/>
            <person name="Klenk H.-P."/>
            <person name="Eisen J.A."/>
        </authorList>
    </citation>
    <scope>NUCLEOTIDE SEQUENCE [LARGE SCALE GENOMIC DNA]</scope>
    <source>
        <strain evidence="3 4">DSM 19592</strain>
    </source>
</reference>